<reference evidence="1 2" key="2">
    <citation type="journal article" date="2013" name="Plant Cell Physiol.">
        <title>Rice Annotation Project Database (RAP-DB): an integrative and interactive database for rice genomics.</title>
        <authorList>
            <person name="Sakai H."/>
            <person name="Lee S.S."/>
            <person name="Tanaka T."/>
            <person name="Numa H."/>
            <person name="Kim J."/>
            <person name="Kawahara Y."/>
            <person name="Wakimoto H."/>
            <person name="Yang C.C."/>
            <person name="Iwamoto M."/>
            <person name="Abe T."/>
            <person name="Yamada Y."/>
            <person name="Muto A."/>
            <person name="Inokuchi H."/>
            <person name="Ikemura T."/>
            <person name="Matsumoto T."/>
            <person name="Sasaki T."/>
            <person name="Itoh T."/>
        </authorList>
    </citation>
    <scope>NUCLEOTIDE SEQUENCE [LARGE SCALE GENOMIC DNA]</scope>
    <source>
        <strain evidence="2">cv. Nipponbare</strain>
    </source>
</reference>
<dbReference type="Proteomes" id="UP000059680">
    <property type="component" value="Chromosome 7"/>
</dbReference>
<feature type="non-terminal residue" evidence="1">
    <location>
        <position position="1"/>
    </location>
</feature>
<proteinExistence type="predicted"/>
<dbReference type="Gramene" id="Os07t0684850-01">
    <property type="protein sequence ID" value="Os07t0684850-01"/>
    <property type="gene ID" value="Os07g0684850"/>
</dbReference>
<dbReference type="EMBL" id="AP014963">
    <property type="protein sequence ID" value="BAT03275.1"/>
    <property type="molecule type" value="Genomic_DNA"/>
</dbReference>
<protein>
    <submittedName>
        <fullName evidence="1">Os07g0684850 protein</fullName>
    </submittedName>
</protein>
<sequence length="42" mass="5219">EKHMNNRLIEQQEKRRNWMREIDSKESYQEVEALAKFPQKSL</sequence>
<evidence type="ECO:0000313" key="2">
    <source>
        <dbReference type="Proteomes" id="UP000059680"/>
    </source>
</evidence>
<dbReference type="PaxDb" id="39947-A0A0P0XAB9"/>
<dbReference type="SMR" id="A0A0P0XAB9"/>
<dbReference type="InParanoid" id="A0A0P0XAB9"/>
<evidence type="ECO:0000313" key="1">
    <source>
        <dbReference type="EMBL" id="BAT03275.1"/>
    </source>
</evidence>
<dbReference type="AlphaFoldDB" id="A0A0P0XAB9"/>
<gene>
    <name evidence="1" type="ordered locus">Os07g0684850</name>
    <name evidence="1" type="ORF">OSNPB_070684850</name>
</gene>
<keyword evidence="2" id="KW-1185">Reference proteome</keyword>
<reference evidence="1 2" key="3">
    <citation type="journal article" date="2013" name="Rice">
        <title>Improvement of the Oryza sativa Nipponbare reference genome using next generation sequence and optical map data.</title>
        <authorList>
            <person name="Kawahara Y."/>
            <person name="de la Bastide M."/>
            <person name="Hamilton J.P."/>
            <person name="Kanamori H."/>
            <person name="McCombie W.R."/>
            <person name="Ouyang S."/>
            <person name="Schwartz D.C."/>
            <person name="Tanaka T."/>
            <person name="Wu J."/>
            <person name="Zhou S."/>
            <person name="Childs K.L."/>
            <person name="Davidson R.M."/>
            <person name="Lin H."/>
            <person name="Quesada-Ocampo L."/>
            <person name="Vaillancourt B."/>
            <person name="Sakai H."/>
            <person name="Lee S.S."/>
            <person name="Kim J."/>
            <person name="Numa H."/>
            <person name="Itoh T."/>
            <person name="Buell C.R."/>
            <person name="Matsumoto T."/>
        </authorList>
    </citation>
    <scope>NUCLEOTIDE SEQUENCE [LARGE SCALE GENOMIC DNA]</scope>
    <source>
        <strain evidence="2">cv. Nipponbare</strain>
    </source>
</reference>
<organism evidence="1 2">
    <name type="scientific">Oryza sativa subsp. japonica</name>
    <name type="common">Rice</name>
    <dbReference type="NCBI Taxonomy" id="39947"/>
    <lineage>
        <taxon>Eukaryota</taxon>
        <taxon>Viridiplantae</taxon>
        <taxon>Streptophyta</taxon>
        <taxon>Embryophyta</taxon>
        <taxon>Tracheophyta</taxon>
        <taxon>Spermatophyta</taxon>
        <taxon>Magnoliopsida</taxon>
        <taxon>Liliopsida</taxon>
        <taxon>Poales</taxon>
        <taxon>Poaceae</taxon>
        <taxon>BOP clade</taxon>
        <taxon>Oryzoideae</taxon>
        <taxon>Oryzeae</taxon>
        <taxon>Oryzinae</taxon>
        <taxon>Oryza</taxon>
        <taxon>Oryza sativa</taxon>
    </lineage>
</organism>
<accession>A0A0P0XAB9</accession>
<reference evidence="2" key="1">
    <citation type="journal article" date="2005" name="Nature">
        <title>The map-based sequence of the rice genome.</title>
        <authorList>
            <consortium name="International rice genome sequencing project (IRGSP)"/>
            <person name="Matsumoto T."/>
            <person name="Wu J."/>
            <person name="Kanamori H."/>
            <person name="Katayose Y."/>
            <person name="Fujisawa M."/>
            <person name="Namiki N."/>
            <person name="Mizuno H."/>
            <person name="Yamamoto K."/>
            <person name="Antonio B.A."/>
            <person name="Baba T."/>
            <person name="Sakata K."/>
            <person name="Nagamura Y."/>
            <person name="Aoki H."/>
            <person name="Arikawa K."/>
            <person name="Arita K."/>
            <person name="Bito T."/>
            <person name="Chiden Y."/>
            <person name="Fujitsuka N."/>
            <person name="Fukunaka R."/>
            <person name="Hamada M."/>
            <person name="Harada C."/>
            <person name="Hayashi A."/>
            <person name="Hijishita S."/>
            <person name="Honda M."/>
            <person name="Hosokawa S."/>
            <person name="Ichikawa Y."/>
            <person name="Idonuma A."/>
            <person name="Iijima M."/>
            <person name="Ikeda M."/>
            <person name="Ikeno M."/>
            <person name="Ito K."/>
            <person name="Ito S."/>
            <person name="Ito T."/>
            <person name="Ito Y."/>
            <person name="Ito Y."/>
            <person name="Iwabuchi A."/>
            <person name="Kamiya K."/>
            <person name="Karasawa W."/>
            <person name="Kurita K."/>
            <person name="Katagiri S."/>
            <person name="Kikuta A."/>
            <person name="Kobayashi H."/>
            <person name="Kobayashi N."/>
            <person name="Machita K."/>
            <person name="Maehara T."/>
            <person name="Masukawa M."/>
            <person name="Mizubayashi T."/>
            <person name="Mukai Y."/>
            <person name="Nagasaki H."/>
            <person name="Nagata Y."/>
            <person name="Naito S."/>
            <person name="Nakashima M."/>
            <person name="Nakama Y."/>
            <person name="Nakamichi Y."/>
            <person name="Nakamura M."/>
            <person name="Meguro A."/>
            <person name="Negishi M."/>
            <person name="Ohta I."/>
            <person name="Ohta T."/>
            <person name="Okamoto M."/>
            <person name="Ono N."/>
            <person name="Saji S."/>
            <person name="Sakaguchi M."/>
            <person name="Sakai K."/>
            <person name="Shibata M."/>
            <person name="Shimokawa T."/>
            <person name="Song J."/>
            <person name="Takazaki Y."/>
            <person name="Terasawa K."/>
            <person name="Tsugane M."/>
            <person name="Tsuji K."/>
            <person name="Ueda S."/>
            <person name="Waki K."/>
            <person name="Yamagata H."/>
            <person name="Yamamoto M."/>
            <person name="Yamamoto S."/>
            <person name="Yamane H."/>
            <person name="Yoshiki S."/>
            <person name="Yoshihara R."/>
            <person name="Yukawa K."/>
            <person name="Zhong H."/>
            <person name="Yano M."/>
            <person name="Yuan Q."/>
            <person name="Ouyang S."/>
            <person name="Liu J."/>
            <person name="Jones K.M."/>
            <person name="Gansberger K."/>
            <person name="Moffat K."/>
            <person name="Hill J."/>
            <person name="Bera J."/>
            <person name="Fadrosh D."/>
            <person name="Jin S."/>
            <person name="Johri S."/>
            <person name="Kim M."/>
            <person name="Overton L."/>
            <person name="Reardon M."/>
            <person name="Tsitrin T."/>
            <person name="Vuong H."/>
            <person name="Weaver B."/>
            <person name="Ciecko A."/>
            <person name="Tallon L."/>
            <person name="Jackson J."/>
            <person name="Pai G."/>
            <person name="Aken S.V."/>
            <person name="Utterback T."/>
            <person name="Reidmuller S."/>
            <person name="Feldblyum T."/>
            <person name="Hsiao J."/>
            <person name="Zismann V."/>
            <person name="Iobst S."/>
            <person name="de Vazeille A.R."/>
            <person name="Buell C.R."/>
            <person name="Ying K."/>
            <person name="Li Y."/>
            <person name="Lu T."/>
            <person name="Huang Y."/>
            <person name="Zhao Q."/>
            <person name="Feng Q."/>
            <person name="Zhang L."/>
            <person name="Zhu J."/>
            <person name="Weng Q."/>
            <person name="Mu J."/>
            <person name="Lu Y."/>
            <person name="Fan D."/>
            <person name="Liu Y."/>
            <person name="Guan J."/>
            <person name="Zhang Y."/>
            <person name="Yu S."/>
            <person name="Liu X."/>
            <person name="Zhang Y."/>
            <person name="Hong G."/>
            <person name="Han B."/>
            <person name="Choisne N."/>
            <person name="Demange N."/>
            <person name="Orjeda G."/>
            <person name="Samain S."/>
            <person name="Cattolico L."/>
            <person name="Pelletier E."/>
            <person name="Couloux A."/>
            <person name="Segurens B."/>
            <person name="Wincker P."/>
            <person name="D'Hont A."/>
            <person name="Scarpelli C."/>
            <person name="Weissenbach J."/>
            <person name="Salanoubat M."/>
            <person name="Quetier F."/>
            <person name="Yu Y."/>
            <person name="Kim H.R."/>
            <person name="Rambo T."/>
            <person name="Currie J."/>
            <person name="Collura K."/>
            <person name="Luo M."/>
            <person name="Yang T."/>
            <person name="Ammiraju J.S.S."/>
            <person name="Engler F."/>
            <person name="Soderlund C."/>
            <person name="Wing R.A."/>
            <person name="Palmer L.E."/>
            <person name="de la Bastide M."/>
            <person name="Spiegel L."/>
            <person name="Nascimento L."/>
            <person name="Zutavern T."/>
            <person name="O'Shaughnessy A."/>
            <person name="Dike S."/>
            <person name="Dedhia N."/>
            <person name="Preston R."/>
            <person name="Balija V."/>
            <person name="McCombie W.R."/>
            <person name="Chow T."/>
            <person name="Chen H."/>
            <person name="Chung M."/>
            <person name="Chen C."/>
            <person name="Shaw J."/>
            <person name="Wu H."/>
            <person name="Hsiao K."/>
            <person name="Chao Y."/>
            <person name="Chu M."/>
            <person name="Cheng C."/>
            <person name="Hour A."/>
            <person name="Lee P."/>
            <person name="Lin S."/>
            <person name="Lin Y."/>
            <person name="Liou J."/>
            <person name="Liu S."/>
            <person name="Hsing Y."/>
            <person name="Raghuvanshi S."/>
            <person name="Mohanty A."/>
            <person name="Bharti A.K."/>
            <person name="Gaur A."/>
            <person name="Gupta V."/>
            <person name="Kumar D."/>
            <person name="Ravi V."/>
            <person name="Vij S."/>
            <person name="Kapur A."/>
            <person name="Khurana P."/>
            <person name="Khurana P."/>
            <person name="Khurana J.P."/>
            <person name="Tyagi A.K."/>
            <person name="Gaikwad K."/>
            <person name="Singh A."/>
            <person name="Dalal V."/>
            <person name="Srivastava S."/>
            <person name="Dixit A."/>
            <person name="Pal A.K."/>
            <person name="Ghazi I.A."/>
            <person name="Yadav M."/>
            <person name="Pandit A."/>
            <person name="Bhargava A."/>
            <person name="Sureshbabu K."/>
            <person name="Batra K."/>
            <person name="Sharma T.R."/>
            <person name="Mohapatra T."/>
            <person name="Singh N.K."/>
            <person name="Messing J."/>
            <person name="Nelson A.B."/>
            <person name="Fuks G."/>
            <person name="Kavchok S."/>
            <person name="Keizer G."/>
            <person name="Linton E."/>
            <person name="Llaca V."/>
            <person name="Song R."/>
            <person name="Tanyolac B."/>
            <person name="Young S."/>
            <person name="Ho-Il K."/>
            <person name="Hahn J.H."/>
            <person name="Sangsakoo G."/>
            <person name="Vanavichit A."/>
            <person name="de Mattos Luiz.A.T."/>
            <person name="Zimmer P.D."/>
            <person name="Malone G."/>
            <person name="Dellagostin O."/>
            <person name="de Oliveira A.C."/>
            <person name="Bevan M."/>
            <person name="Bancroft I."/>
            <person name="Minx P."/>
            <person name="Cordum H."/>
            <person name="Wilson R."/>
            <person name="Cheng Z."/>
            <person name="Jin W."/>
            <person name="Jiang J."/>
            <person name="Leong S.A."/>
            <person name="Iwama H."/>
            <person name="Gojobori T."/>
            <person name="Itoh T."/>
            <person name="Niimura Y."/>
            <person name="Fujii Y."/>
            <person name="Habara T."/>
            <person name="Sakai H."/>
            <person name="Sato Y."/>
            <person name="Wilson G."/>
            <person name="Kumar K."/>
            <person name="McCouch S."/>
            <person name="Juretic N."/>
            <person name="Hoen D."/>
            <person name="Wright S."/>
            <person name="Bruskiewich R."/>
            <person name="Bureau T."/>
            <person name="Miyao A."/>
            <person name="Hirochika H."/>
            <person name="Nishikawa T."/>
            <person name="Kadowaki K."/>
            <person name="Sugiura M."/>
            <person name="Burr B."/>
            <person name="Sasaki T."/>
        </authorList>
    </citation>
    <scope>NUCLEOTIDE SEQUENCE [LARGE SCALE GENOMIC DNA]</scope>
    <source>
        <strain evidence="2">cv. Nipponbare</strain>
    </source>
</reference>
<name>A0A0P0XAB9_ORYSJ</name>